<dbReference type="PANTHER" id="PTHR22550">
    <property type="entry name" value="SPORE GERMINATION PROTEIN"/>
    <property type="match status" value="1"/>
</dbReference>
<dbReference type="SUPFAM" id="SSF53300">
    <property type="entry name" value="vWA-like"/>
    <property type="match status" value="1"/>
</dbReference>
<accession>A0A386HQ74</accession>
<keyword evidence="2 5" id="KW-0812">Transmembrane</keyword>
<evidence type="ECO:0000256" key="3">
    <source>
        <dbReference type="ARBA" id="ARBA00022989"/>
    </source>
</evidence>
<evidence type="ECO:0000313" key="7">
    <source>
        <dbReference type="EMBL" id="AYD47995.1"/>
    </source>
</evidence>
<dbReference type="AlphaFoldDB" id="A0A386HQ74"/>
<dbReference type="InterPro" id="IPR002035">
    <property type="entry name" value="VWF_A"/>
</dbReference>
<evidence type="ECO:0000256" key="5">
    <source>
        <dbReference type="SAM" id="Phobius"/>
    </source>
</evidence>
<dbReference type="RefSeq" id="WP_119988000.1">
    <property type="nucleotide sequence ID" value="NZ_CP032489.1"/>
</dbReference>
<keyword evidence="3 5" id="KW-1133">Transmembrane helix</keyword>
<evidence type="ECO:0000256" key="2">
    <source>
        <dbReference type="ARBA" id="ARBA00022692"/>
    </source>
</evidence>
<proteinExistence type="predicted"/>
<feature type="transmembrane region" description="Helical" evidence="5">
    <location>
        <begin position="305"/>
        <end position="326"/>
    </location>
</feature>
<keyword evidence="4 5" id="KW-0472">Membrane</keyword>
<name>A0A386HQ74_9BACT</name>
<feature type="domain" description="VWFA" evidence="6">
    <location>
        <begin position="91"/>
        <end position="287"/>
    </location>
</feature>
<keyword evidence="1" id="KW-1003">Cell membrane</keyword>
<feature type="transmembrane region" description="Helical" evidence="5">
    <location>
        <begin position="59"/>
        <end position="76"/>
    </location>
</feature>
<evidence type="ECO:0000256" key="4">
    <source>
        <dbReference type="ARBA" id="ARBA00023136"/>
    </source>
</evidence>
<dbReference type="Gene3D" id="3.40.50.410">
    <property type="entry name" value="von Willebrand factor, type A domain"/>
    <property type="match status" value="1"/>
</dbReference>
<dbReference type="InterPro" id="IPR050768">
    <property type="entry name" value="UPF0353/GerABKA_families"/>
</dbReference>
<organism evidence="7 8">
    <name type="scientific">Arachidicoccus soli</name>
    <dbReference type="NCBI Taxonomy" id="2341117"/>
    <lineage>
        <taxon>Bacteria</taxon>
        <taxon>Pseudomonadati</taxon>
        <taxon>Bacteroidota</taxon>
        <taxon>Chitinophagia</taxon>
        <taxon>Chitinophagales</taxon>
        <taxon>Chitinophagaceae</taxon>
        <taxon>Arachidicoccus</taxon>
    </lineage>
</organism>
<evidence type="ECO:0000256" key="1">
    <source>
        <dbReference type="ARBA" id="ARBA00022475"/>
    </source>
</evidence>
<dbReference type="Proteomes" id="UP000266118">
    <property type="component" value="Chromosome"/>
</dbReference>
<keyword evidence="8" id="KW-1185">Reference proteome</keyword>
<dbReference type="PANTHER" id="PTHR22550:SF5">
    <property type="entry name" value="LEUCINE ZIPPER PROTEIN 4"/>
    <property type="match status" value="1"/>
</dbReference>
<reference evidence="7 8" key="1">
    <citation type="submission" date="2018-09" db="EMBL/GenBank/DDBJ databases">
        <title>Arachidicoccus sp. nov., a bacterium isolated from soil.</title>
        <authorList>
            <person name="Weon H.-Y."/>
            <person name="Kwon S.-W."/>
            <person name="Lee S.A."/>
        </authorList>
    </citation>
    <scope>NUCLEOTIDE SEQUENCE [LARGE SCALE GENOMIC DNA]</scope>
    <source>
        <strain evidence="7 8">KIS59-12</strain>
    </source>
</reference>
<dbReference type="SMART" id="SM00327">
    <property type="entry name" value="VWA"/>
    <property type="match status" value="1"/>
</dbReference>
<dbReference type="PROSITE" id="PS50234">
    <property type="entry name" value="VWFA"/>
    <property type="match status" value="1"/>
</dbReference>
<evidence type="ECO:0000313" key="8">
    <source>
        <dbReference type="Proteomes" id="UP000266118"/>
    </source>
</evidence>
<sequence>MLSFENSTYLWWLLALIPVIILFALTLKWKEQVKKVLGDAALIKKLTAKYSPKLFRVKFYLLAIALFIGIFAAANLRKSANRGTEKSSGIDIIIALDVSKSMLSQDIKPTRLDRAKQLINQLTDNLYNNRVGLEVFAGQAILQMPLTDDIGAIKMYLSNINTDMVPIPGTAIGDALNLANNVLDSNDRKHKAVILLTDGEDHDPKTEEAVKNLYNHGVTVFTVGIGTAQGSPILDPVTNAYKKDQDGNTVISKLNEKELKDIAAGTGGSYLLLNNDASAINNITGKINNMEKKLIVSGKVGNRQYFYYFPFLIAFVLLLLVIELFIPERKKELV</sequence>
<dbReference type="InterPro" id="IPR036465">
    <property type="entry name" value="vWFA_dom_sf"/>
</dbReference>
<dbReference type="Pfam" id="PF13519">
    <property type="entry name" value="VWA_2"/>
    <property type="match status" value="1"/>
</dbReference>
<protein>
    <submittedName>
        <fullName evidence="7">VWA domain-containing protein</fullName>
    </submittedName>
</protein>
<gene>
    <name evidence="7" type="ORF">D6B99_10575</name>
</gene>
<dbReference type="OrthoDB" id="6206554at2"/>
<dbReference type="KEGG" id="ark:D6B99_10575"/>
<dbReference type="EMBL" id="CP032489">
    <property type="protein sequence ID" value="AYD47995.1"/>
    <property type="molecule type" value="Genomic_DNA"/>
</dbReference>
<evidence type="ECO:0000259" key="6">
    <source>
        <dbReference type="PROSITE" id="PS50234"/>
    </source>
</evidence>
<feature type="transmembrane region" description="Helical" evidence="5">
    <location>
        <begin position="6"/>
        <end position="27"/>
    </location>
</feature>